<proteinExistence type="predicted"/>
<dbReference type="AlphaFoldDB" id="A0AAP6BFC0"/>
<evidence type="ECO:0000256" key="2">
    <source>
        <dbReference type="ARBA" id="ARBA00022723"/>
    </source>
</evidence>
<dbReference type="Proteomes" id="UP001282288">
    <property type="component" value="Unassembled WGS sequence"/>
</dbReference>
<dbReference type="Pfam" id="PF00413">
    <property type="entry name" value="Peptidase_M10"/>
    <property type="match status" value="1"/>
</dbReference>
<keyword evidence="4" id="KW-0862">Zinc</keyword>
<evidence type="ECO:0000256" key="3">
    <source>
        <dbReference type="ARBA" id="ARBA00022801"/>
    </source>
</evidence>
<reference evidence="6 8" key="1">
    <citation type="journal article" date="2023" name="Microb. Genom.">
        <title>Mesoterricola silvestris gen. nov., sp. nov., Mesoterricola sediminis sp. nov., Geothrix oryzae sp. nov., Geothrix edaphica sp. nov., Geothrix rubra sp. nov., and Geothrix limicola sp. nov., six novel members of Acidobacteriota isolated from soils.</title>
        <authorList>
            <person name="Weisberg A.J."/>
            <person name="Pearce E."/>
            <person name="Kramer C.G."/>
            <person name="Chang J.H."/>
            <person name="Clarke C.R."/>
        </authorList>
    </citation>
    <scope>NUCLEOTIDE SEQUENCE</scope>
    <source>
        <strain evidence="7 8">NB05-1H</strain>
        <strain evidence="6">NRRL_B-16521</strain>
    </source>
</reference>
<dbReference type="Gene3D" id="3.40.390.10">
    <property type="entry name" value="Collagenase (Catalytic Domain)"/>
    <property type="match status" value="1"/>
</dbReference>
<feature type="domain" description="Peptidase M10 metallopeptidase" evidence="5">
    <location>
        <begin position="182"/>
        <end position="249"/>
    </location>
</feature>
<protein>
    <submittedName>
        <fullName evidence="6">Matrixin family metalloprotease</fullName>
        <ecNumber evidence="6">3.4.24.-</ecNumber>
    </submittedName>
</protein>
<evidence type="ECO:0000313" key="9">
    <source>
        <dbReference type="Proteomes" id="UP001282288"/>
    </source>
</evidence>
<dbReference type="EC" id="3.4.24.-" evidence="6"/>
<dbReference type="EMBL" id="JARAWP010000015">
    <property type="protein sequence ID" value="MDX3021197.1"/>
    <property type="molecule type" value="Genomic_DNA"/>
</dbReference>
<dbReference type="RefSeq" id="WP_010353252.1">
    <property type="nucleotide sequence ID" value="NZ_CP122369.1"/>
</dbReference>
<keyword evidence="3 6" id="KW-0378">Hydrolase</keyword>
<sequence>MLGLLGRVGAVVVLLGSLVASRPAEGTVVYEREATEAAGVQEPGAVVARAACADTAYSTAGHKEYGTYLWHVGDGAMPGGLSRDAARKVFEEAISTITGERNDCGIGGGGGPRARFLSATGREAGIDREGRCSSRDGVSVWDAGELPEDVVAVTCSWAVTMPDGGANDLIEADVRFNTRHHRFTDAPGVRCADAYDVRAVGTHEAGHVFGLGHVGVGHENLTMYTNSFACSSRARSLGRGDVLGLRSLYR</sequence>
<gene>
    <name evidence="6" type="ORF">PV399_28525</name>
    <name evidence="7" type="ORF">PV666_25380</name>
</gene>
<evidence type="ECO:0000256" key="1">
    <source>
        <dbReference type="ARBA" id="ARBA00022670"/>
    </source>
</evidence>
<dbReference type="GeneID" id="69810789"/>
<keyword evidence="6" id="KW-0482">Metalloprotease</keyword>
<dbReference type="Proteomes" id="UP001272987">
    <property type="component" value="Unassembled WGS sequence"/>
</dbReference>
<dbReference type="GO" id="GO:0008270">
    <property type="term" value="F:zinc ion binding"/>
    <property type="evidence" value="ECO:0007669"/>
    <property type="project" value="InterPro"/>
</dbReference>
<evidence type="ECO:0000313" key="6">
    <source>
        <dbReference type="EMBL" id="MDX2963638.1"/>
    </source>
</evidence>
<evidence type="ECO:0000256" key="4">
    <source>
        <dbReference type="ARBA" id="ARBA00022833"/>
    </source>
</evidence>
<dbReference type="EMBL" id="JARAWC010000023">
    <property type="protein sequence ID" value="MDX2963638.1"/>
    <property type="molecule type" value="Genomic_DNA"/>
</dbReference>
<dbReference type="GO" id="GO:0031012">
    <property type="term" value="C:extracellular matrix"/>
    <property type="evidence" value="ECO:0007669"/>
    <property type="project" value="InterPro"/>
</dbReference>
<dbReference type="SUPFAM" id="SSF55486">
    <property type="entry name" value="Metalloproteases ('zincins'), catalytic domain"/>
    <property type="match status" value="1"/>
</dbReference>
<evidence type="ECO:0000313" key="7">
    <source>
        <dbReference type="EMBL" id="MDX3021197.1"/>
    </source>
</evidence>
<organism evidence="6 9">
    <name type="scientific">Streptomyces acidiscabies</name>
    <dbReference type="NCBI Taxonomy" id="42234"/>
    <lineage>
        <taxon>Bacteria</taxon>
        <taxon>Bacillati</taxon>
        <taxon>Actinomycetota</taxon>
        <taxon>Actinomycetes</taxon>
        <taxon>Kitasatosporales</taxon>
        <taxon>Streptomycetaceae</taxon>
        <taxon>Streptomyces</taxon>
    </lineage>
</organism>
<keyword evidence="8" id="KW-1185">Reference proteome</keyword>
<dbReference type="GO" id="GO:0006508">
    <property type="term" value="P:proteolysis"/>
    <property type="evidence" value="ECO:0007669"/>
    <property type="project" value="UniProtKB-KW"/>
</dbReference>
<dbReference type="InterPro" id="IPR024079">
    <property type="entry name" value="MetalloPept_cat_dom_sf"/>
</dbReference>
<dbReference type="InterPro" id="IPR001818">
    <property type="entry name" value="Pept_M10_metallopeptidase"/>
</dbReference>
<comment type="caution">
    <text evidence="6">The sequence shown here is derived from an EMBL/GenBank/DDBJ whole genome shotgun (WGS) entry which is preliminary data.</text>
</comment>
<keyword evidence="2" id="KW-0479">Metal-binding</keyword>
<evidence type="ECO:0000313" key="8">
    <source>
        <dbReference type="Proteomes" id="UP001272987"/>
    </source>
</evidence>
<dbReference type="GO" id="GO:0004222">
    <property type="term" value="F:metalloendopeptidase activity"/>
    <property type="evidence" value="ECO:0007669"/>
    <property type="project" value="InterPro"/>
</dbReference>
<name>A0AAP6BFC0_9ACTN</name>
<accession>A0AAP6BFC0</accession>
<evidence type="ECO:0000259" key="5">
    <source>
        <dbReference type="Pfam" id="PF00413"/>
    </source>
</evidence>
<keyword evidence="1" id="KW-0645">Protease</keyword>